<evidence type="ECO:0000313" key="2">
    <source>
        <dbReference type="Proteomes" id="UP001366060"/>
    </source>
</evidence>
<organism evidence="1 2">
    <name type="scientific">Psychromonas arctica</name>
    <dbReference type="NCBI Taxonomy" id="168275"/>
    <lineage>
        <taxon>Bacteria</taxon>
        <taxon>Pseudomonadati</taxon>
        <taxon>Pseudomonadota</taxon>
        <taxon>Gammaproteobacteria</taxon>
        <taxon>Alteromonadales</taxon>
        <taxon>Psychromonadaceae</taxon>
        <taxon>Psychromonas</taxon>
    </lineage>
</organism>
<accession>A0ABU9H9D9</accession>
<gene>
    <name evidence="1" type="ORF">V6255_04995</name>
</gene>
<sequence>MDSGLVTFFNVNKCGFYKITQTSKDNGESKKDVKAKGSLSETITLVSDWVDGREFSQTIPWDVNANPLKKKIYCKDIYKDDNSNEMLFVFCRAVNNDKGSLNGFIEDAKVGSDDKDVIKVSNKAKGKKLIYGEPMYYWFIPDSDLIISINFPHSVASTNEVCDYFKKCIDNFIPTENRSVSNRMQYNGKAGRDISIKSVSYRSDCKKYSMTYQLQSVLKELSIDDVNLDALAKEITHIVVRDTISGSKQNEVSSSFGFYNKVMRKQDASLRKHQVEIISEVHLTKDELAGMIEVYKQEQGVSALWNDVGFRSNGEDTKWFASYIDRKHIHLDESQKKDDSYYPAKVIFDCLNDQRESLLNFKCSKLEKALKLEATA</sequence>
<dbReference type="RefSeq" id="WP_341627147.1">
    <property type="nucleotide sequence ID" value="NZ_JBAKBA010000008.1"/>
</dbReference>
<dbReference type="EMBL" id="JBAKBA010000008">
    <property type="protein sequence ID" value="MEL0658494.1"/>
    <property type="molecule type" value="Genomic_DNA"/>
</dbReference>
<evidence type="ECO:0000313" key="1">
    <source>
        <dbReference type="EMBL" id="MEL0658494.1"/>
    </source>
</evidence>
<name>A0ABU9H9D9_9GAMM</name>
<protein>
    <submittedName>
        <fullName evidence="1">Uncharacterized protein</fullName>
    </submittedName>
</protein>
<reference evidence="1 2" key="1">
    <citation type="submission" date="2024-02" db="EMBL/GenBank/DDBJ databases">
        <title>Bacteria isolated from the canopy kelp, Nereocystis luetkeana.</title>
        <authorList>
            <person name="Pfister C.A."/>
            <person name="Younker I.T."/>
            <person name="Light S.H."/>
        </authorList>
    </citation>
    <scope>NUCLEOTIDE SEQUENCE [LARGE SCALE GENOMIC DNA]</scope>
    <source>
        <strain evidence="1 2">TI.2.07</strain>
    </source>
</reference>
<proteinExistence type="predicted"/>
<dbReference type="Proteomes" id="UP001366060">
    <property type="component" value="Unassembled WGS sequence"/>
</dbReference>
<comment type="caution">
    <text evidence="1">The sequence shown here is derived from an EMBL/GenBank/DDBJ whole genome shotgun (WGS) entry which is preliminary data.</text>
</comment>
<keyword evidence="2" id="KW-1185">Reference proteome</keyword>